<proteinExistence type="predicted"/>
<accession>A0A4E9DSZ8</accession>
<evidence type="ECO:0000313" key="1">
    <source>
        <dbReference type="EMBL" id="VIO58791.1"/>
    </source>
</evidence>
<dbReference type="EMBL" id="CAAKMV010000135">
    <property type="protein sequence ID" value="VIO58791.1"/>
    <property type="molecule type" value="Genomic_DNA"/>
</dbReference>
<dbReference type="AlphaFoldDB" id="A0A4E9DSZ8"/>
<reference evidence="1" key="1">
    <citation type="submission" date="2019-04" db="EMBL/GenBank/DDBJ databases">
        <authorList>
            <person name="Melise S."/>
            <person name="Noan J."/>
            <person name="Okalmin O."/>
        </authorList>
    </citation>
    <scope>NUCLEOTIDE SEQUENCE</scope>
    <source>
        <strain evidence="1">FN9</strain>
    </source>
</reference>
<protein>
    <submittedName>
        <fullName evidence="1">Uncharacterized protein</fullName>
    </submittedName>
</protein>
<name>A0A4E9DSZ8_GIBZA</name>
<gene>
    <name evidence="1" type="ORF">FUG_LOCUS318464</name>
</gene>
<sequence length="987" mass="109045">MTSFGRLQAALASATNELTIAAANINFDFTLVKCEAPKEFQPLGSTLSKKRKENAEGGTAHITARRLGVLFEGILPPTPNLVKSYGTRVSEIAQSVGQGGSSNVEESLFAAHVGADGTSIWAAATSSPTALHVQLLACMLGRLWTASEATSIWVELVKERRKQIEVKWNDEEPLPFSTVAAAAQSDISRASLAEWDASVRAWLRTADRFNKQRQDKLMDLLDKVNLPINHDTVYSSVMAAWKSAVETMENIIKGMPQAVNDGSCLLALSAWHLYPDITVGESDTLPLQFSDPLIQSGGFLTLGLVRPRNGDAHGVFWSLSLAHLNFYGRPVPRKARFDTDSRKISFDQFTQAVYGALLAHWGLQGPLAEHPSRIIVAMRKTIERQGSNDLLNKGYDEDCLRGLRDPSFPLNILSKVAAAYLDAQHFPSDIIHKLMALGGKRSSKFIPSRGLRSFLGLGEVGDLLSKLKGPMERVALLRRIACSCSYDPDAYIIRYFDKFYHPRFISEEPMYCGFASAQPRRSLDGLTSTHGQWVPRSYIEKYSCPGEVVTEMDASDSSHLSSPSPIITMTATSPNGEEVMQEFHLVCGSERSAAIFMQRNTTSNATLHSAIRPLMIQDIEWCLESDFFATDTLIDLLCAGQTPSSFTLRALSIAHKFYRTLPDAAISTRSLESPLYDAKWAKSLIDSEPYQNIVKFDALRRPIEYNLSNSLSCVSYLEGGFDLEPESLERVFALAFEESIYFSMKACLHLTCDPWDSPHAHELKRFTGNVGRSGLTLLIPPKTSMVMEREETSWRLMSSSEFDGKSLNAFSKTSMHLSFTNYHVPLIQSDDVQEQSSQVFLLESVVSVYDTGRWIGDVDVLKCLTSPFIIYMSDIGCHGSHINHSFAGVLSLETWDEVLDPPISDCVVRAQGSWLARLAILTIFVEARGEAREAQGELGGTRMAVRSNNTCWECAGPSLNLSDSQSQGGGDRLLTVLVPSTSRVILF</sequence>
<organism evidence="1">
    <name type="scientific">Gibberella zeae</name>
    <name type="common">Wheat head blight fungus</name>
    <name type="synonym">Fusarium graminearum</name>
    <dbReference type="NCBI Taxonomy" id="5518"/>
    <lineage>
        <taxon>Eukaryota</taxon>
        <taxon>Fungi</taxon>
        <taxon>Dikarya</taxon>
        <taxon>Ascomycota</taxon>
        <taxon>Pezizomycotina</taxon>
        <taxon>Sordariomycetes</taxon>
        <taxon>Hypocreomycetidae</taxon>
        <taxon>Hypocreales</taxon>
        <taxon>Nectriaceae</taxon>
        <taxon>Fusarium</taxon>
    </lineage>
</organism>